<dbReference type="RefSeq" id="WP_064380258.1">
    <property type="nucleotide sequence ID" value="NZ_BQIG01000002.1"/>
</dbReference>
<proteinExistence type="predicted"/>
<keyword evidence="1" id="KW-0732">Signal</keyword>
<organism evidence="2 3">
    <name type="scientific">Pseudomonas glycinae</name>
    <dbReference type="NCBI Taxonomy" id="1785145"/>
    <lineage>
        <taxon>Bacteria</taxon>
        <taxon>Pseudomonadati</taxon>
        <taxon>Pseudomonadota</taxon>
        <taxon>Gammaproteobacteria</taxon>
        <taxon>Pseudomonadales</taxon>
        <taxon>Pseudomonadaceae</taxon>
        <taxon>Pseudomonas</taxon>
    </lineage>
</organism>
<reference evidence="2" key="1">
    <citation type="submission" date="2017-12" db="EMBL/GenBank/DDBJ databases">
        <title>Pseudomonas sp. MS586 complete sequence.</title>
        <authorList>
            <person name="Lu S."/>
            <person name="Deng P."/>
        </authorList>
    </citation>
    <scope>NUCLEOTIDE SEQUENCE</scope>
    <source>
        <strain evidence="2">MS586</strain>
    </source>
</reference>
<keyword evidence="3" id="KW-1185">Reference proteome</keyword>
<gene>
    <name evidence="2" type="ORF">AWU82_08890</name>
</gene>
<protein>
    <submittedName>
        <fullName evidence="2">Uncharacterized protein</fullName>
    </submittedName>
</protein>
<sequence>MFKTIGMAIIVFGAFTSNAFASDVSICPKVSEIKSSPYTSSDPNIPAPFNEGYKYTATANGKTWEGVTMATNDDYLASKYKLKAESYDGSICSYGGETVVENGETAVPYLKLKAS</sequence>
<feature type="signal peptide" evidence="1">
    <location>
        <begin position="1"/>
        <end position="21"/>
    </location>
</feature>
<evidence type="ECO:0000313" key="3">
    <source>
        <dbReference type="Proteomes" id="UP000075187"/>
    </source>
</evidence>
<feature type="chain" id="PRO_5045118818" evidence="1">
    <location>
        <begin position="22"/>
        <end position="115"/>
    </location>
</feature>
<accession>A0ABM5ZLQ2</accession>
<dbReference type="EMBL" id="CP014205">
    <property type="protein sequence ID" value="AMQ83419.1"/>
    <property type="molecule type" value="Genomic_DNA"/>
</dbReference>
<dbReference type="Proteomes" id="UP000075187">
    <property type="component" value="Chromosome"/>
</dbReference>
<evidence type="ECO:0000313" key="2">
    <source>
        <dbReference type="EMBL" id="AMQ83419.1"/>
    </source>
</evidence>
<name>A0ABM5ZLQ2_9PSED</name>
<evidence type="ECO:0000256" key="1">
    <source>
        <dbReference type="SAM" id="SignalP"/>
    </source>
</evidence>